<name>A0A9P1L1M3_PARSO</name>
<feature type="domain" description="YoaR-like putative peptidoglycan binding" evidence="2">
    <location>
        <begin position="95"/>
        <end position="205"/>
    </location>
</feature>
<dbReference type="EMBL" id="CDNY01000024">
    <property type="protein sequence ID" value="CEN31687.1"/>
    <property type="molecule type" value="Genomic_DNA"/>
</dbReference>
<evidence type="ECO:0000256" key="1">
    <source>
        <dbReference type="SAM" id="Phobius"/>
    </source>
</evidence>
<evidence type="ECO:0000313" key="3">
    <source>
        <dbReference type="EMBL" id="CEN31687.1"/>
    </source>
</evidence>
<dbReference type="InterPro" id="IPR052913">
    <property type="entry name" value="Glycopeptide_resist_protein"/>
</dbReference>
<dbReference type="AlphaFoldDB" id="A0A9P1L1M3"/>
<feature type="transmembrane region" description="Helical" evidence="1">
    <location>
        <begin position="23"/>
        <end position="41"/>
    </location>
</feature>
<dbReference type="PANTHER" id="PTHR35788">
    <property type="entry name" value="EXPORTED PROTEIN-RELATED"/>
    <property type="match status" value="1"/>
</dbReference>
<proteinExistence type="predicted"/>
<dbReference type="InterPro" id="IPR022029">
    <property type="entry name" value="YoaR-like_PG-bd"/>
</dbReference>
<keyword evidence="1" id="KW-0472">Membrane</keyword>
<dbReference type="Pfam" id="PF04294">
    <property type="entry name" value="VanW"/>
    <property type="match status" value="1"/>
</dbReference>
<dbReference type="RefSeq" id="WP_057559131.1">
    <property type="nucleotide sequence ID" value="NZ_CDNY01000024.1"/>
</dbReference>
<dbReference type="Pfam" id="PF12229">
    <property type="entry name" value="PG_binding_4"/>
    <property type="match status" value="1"/>
</dbReference>
<dbReference type="InterPro" id="IPR007391">
    <property type="entry name" value="Vancomycin_resist_VanW"/>
</dbReference>
<gene>
    <name evidence="3" type="ORF">UMC4404_22701</name>
</gene>
<dbReference type="Proteomes" id="UP000049685">
    <property type="component" value="Unassembled WGS sequence"/>
</dbReference>
<reference evidence="4" key="1">
    <citation type="submission" date="2015-01" db="EMBL/GenBank/DDBJ databases">
        <authorList>
            <person name="Aslett A.Martin."/>
            <person name="De Silva Nishadi"/>
        </authorList>
    </citation>
    <scope>NUCLEOTIDE SEQUENCE [LARGE SCALE GENOMIC DNA]</scope>
    <source>
        <strain evidence="4">UMC4404</strain>
    </source>
</reference>
<protein>
    <submittedName>
        <fullName evidence="3">Vancomycin resistance protein</fullName>
    </submittedName>
</protein>
<organism evidence="3 4">
    <name type="scientific">Paraclostridium sordellii</name>
    <name type="common">Clostridium sordellii</name>
    <dbReference type="NCBI Taxonomy" id="1505"/>
    <lineage>
        <taxon>Bacteria</taxon>
        <taxon>Bacillati</taxon>
        <taxon>Bacillota</taxon>
        <taxon>Clostridia</taxon>
        <taxon>Peptostreptococcales</taxon>
        <taxon>Peptostreptococcaceae</taxon>
        <taxon>Paraclostridium</taxon>
    </lineage>
</organism>
<keyword evidence="1" id="KW-1133">Transmembrane helix</keyword>
<sequence>MEQNISIEEHEDSVKLNKNTKKYTILLIIFFAITILGIIWFSNTYIYNGKIANNIYVGSINVSNLSKEEAKKLVEQKYNPKNIDLEYEGQKFLLEPKDINLNYDIGKIINESYKFNKSDSFFKNLKRTITLQLGNEKVFEVKGQYNEEMLNKYVKNIEKNINKDAIDAKLYVGSNGSINVIPSVIGQELDLSKTSENIKKSINDNSFSQVKLVVEKDSPKITTDMLKSVDSELASHRTTYNNSSPNRVHNIIKAAQSTNDIILMPGEEFSYNKATGPRSKANGYKDAPVIVNGKIQDGSGGGVCQVSTTIYNSVLYSGLEITQVRNHSLPSSYAPMGKDATVAYDYLDLKFKNPYKHPIYIHTTAYNGVINSEIYGSSIDKRNIDIVVENVGGGSSNTVKTYRVFKDKNGKIVKNEYISTSTYNKK</sequence>
<evidence type="ECO:0000259" key="2">
    <source>
        <dbReference type="Pfam" id="PF12229"/>
    </source>
</evidence>
<accession>A0A9P1L1M3</accession>
<dbReference type="PANTHER" id="PTHR35788:SF1">
    <property type="entry name" value="EXPORTED PROTEIN"/>
    <property type="match status" value="1"/>
</dbReference>
<keyword evidence="1" id="KW-0812">Transmembrane</keyword>
<evidence type="ECO:0000313" key="4">
    <source>
        <dbReference type="Proteomes" id="UP000049685"/>
    </source>
</evidence>
<comment type="caution">
    <text evidence="3">The sequence shown here is derived from an EMBL/GenBank/DDBJ whole genome shotgun (WGS) entry which is preliminary data.</text>
</comment>